<sequence>MKLTKITGILALFLLILGCEKEETFEQEPFVVAFLEQSVDYSSIPDTKNIELVFSEVPATDGSVTIEINASNAEYGVDFETLPEANNSQFELPFHAGEQQLSFVFKNLIYPFDRENKNIEFRISSIQYDGYTSIQGYSNCLISFDTSLGGILEPNTGGPNEQNAVFVDLSTGTMAEVQRDMWDLSFYCGEENRVAINGTVYMAAGIIDETNLNAVNSQTVADYQQEVAIGTFDPANENFIDAPNGHINQTAIAEISENDEDNKVYLVNMGYEVGTNQPPVGSVEVVGDSRGWKKIRILKKPQGYLLQYADLDDTSFQEVEITKSPEYNFVHYSMVTHQEVSVEPKKDQWDIAFTVYTNINEGAGSYGFSDFVIHNLKAGVQAYALSGNGDLNYQNFQLANVDDSQFVNDQRVIGASWRDVLSGAMFDTMYYILKDLDGNYYKIKMLAFKKDSGERGYPKFEYQLLN</sequence>
<gene>
    <name evidence="1" type="ORF">CDL10_01980</name>
</gene>
<comment type="caution">
    <text evidence="1">The sequence shown here is derived from an EMBL/GenBank/DDBJ whole genome shotgun (WGS) entry which is preliminary data.</text>
</comment>
<name>A0A2M9R3I1_9FLAO</name>
<dbReference type="PROSITE" id="PS51257">
    <property type="entry name" value="PROKAR_LIPOPROTEIN"/>
    <property type="match status" value="1"/>
</dbReference>
<reference evidence="1 2" key="1">
    <citation type="submission" date="2017-06" db="EMBL/GenBank/DDBJ databases">
        <title>Description of Avrilella dinanensis gen. nov. sp. nov.</title>
        <authorList>
            <person name="Leyer C."/>
            <person name="Sassi M."/>
            <person name="Minet J."/>
            <person name="Kayal S."/>
            <person name="Cattoir V."/>
        </authorList>
    </citation>
    <scope>NUCLEOTIDE SEQUENCE [LARGE SCALE GENOMIC DNA]</scope>
    <source>
        <strain evidence="1 2">UR159</strain>
    </source>
</reference>
<keyword evidence="2" id="KW-1185">Reference proteome</keyword>
<accession>A0A2M9R3I1</accession>
<evidence type="ECO:0000313" key="2">
    <source>
        <dbReference type="Proteomes" id="UP000231960"/>
    </source>
</evidence>
<dbReference type="RefSeq" id="WP_100676979.1">
    <property type="nucleotide sequence ID" value="NZ_NIPO01000001.1"/>
</dbReference>
<evidence type="ECO:0008006" key="3">
    <source>
        <dbReference type="Google" id="ProtNLM"/>
    </source>
</evidence>
<organism evidence="1 2">
    <name type="scientific">Avrilella dinanensis</name>
    <dbReference type="NCBI Taxonomy" id="2008672"/>
    <lineage>
        <taxon>Bacteria</taxon>
        <taxon>Pseudomonadati</taxon>
        <taxon>Bacteroidota</taxon>
        <taxon>Flavobacteriia</taxon>
        <taxon>Flavobacteriales</taxon>
        <taxon>Flavobacteriaceae</taxon>
        <taxon>Avrilella</taxon>
    </lineage>
</organism>
<evidence type="ECO:0000313" key="1">
    <source>
        <dbReference type="EMBL" id="PJR03411.1"/>
    </source>
</evidence>
<protein>
    <recommendedName>
        <fullName evidence="3">HmuY protein</fullName>
    </recommendedName>
</protein>
<dbReference type="Proteomes" id="UP000231960">
    <property type="component" value="Unassembled WGS sequence"/>
</dbReference>
<dbReference type="EMBL" id="NIPO01000001">
    <property type="protein sequence ID" value="PJR03411.1"/>
    <property type="molecule type" value="Genomic_DNA"/>
</dbReference>
<dbReference type="OrthoDB" id="1091850at2"/>
<dbReference type="AlphaFoldDB" id="A0A2M9R3I1"/>
<dbReference type="InterPro" id="IPR025921">
    <property type="entry name" value="HmuY"/>
</dbReference>
<proteinExistence type="predicted"/>
<dbReference type="Pfam" id="PF14064">
    <property type="entry name" value="HmuY"/>
    <property type="match status" value="2"/>
</dbReference>
<dbReference type="CDD" id="cd12105">
    <property type="entry name" value="HmuY"/>
    <property type="match status" value="1"/>
</dbReference>